<evidence type="ECO:0000313" key="3">
    <source>
        <dbReference type="EMBL" id="RKN81194.1"/>
    </source>
</evidence>
<dbReference type="GO" id="GO:0004252">
    <property type="term" value="F:serine-type endopeptidase activity"/>
    <property type="evidence" value="ECO:0007669"/>
    <property type="project" value="InterPro"/>
</dbReference>
<dbReference type="AlphaFoldDB" id="A0A3B0C9K3"/>
<dbReference type="Proteomes" id="UP000276603">
    <property type="component" value="Unassembled WGS sequence"/>
</dbReference>
<comment type="caution">
    <text evidence="3">The sequence shown here is derived from an EMBL/GenBank/DDBJ whole genome shotgun (WGS) entry which is preliminary data.</text>
</comment>
<evidence type="ECO:0000259" key="2">
    <source>
        <dbReference type="Pfam" id="PF08840"/>
    </source>
</evidence>
<dbReference type="InterPro" id="IPR029058">
    <property type="entry name" value="AB_hydrolase_fold"/>
</dbReference>
<reference evidence="3 4" key="1">
    <citation type="submission" date="2018-10" db="EMBL/GenBank/DDBJ databases">
        <title>Ulvibacterium marinum gen. nov., sp. nov., a novel marine bacterium of the family Flavobacteriaceae, isolated from a culture of the green alga Ulva prolifera.</title>
        <authorList>
            <person name="Zhang Z."/>
        </authorList>
    </citation>
    <scope>NUCLEOTIDE SEQUENCE [LARGE SCALE GENOMIC DNA]</scope>
    <source>
        <strain evidence="3 4">CCMM003</strain>
    </source>
</reference>
<name>A0A3B0C9K3_9FLAO</name>
<sequence>MRKRKIILSAVLIFVVFLLLPLIFNKKGYQHFEAPSLSDIDYSEVFFTNEGDDLKLAGMLMVPEGEGPFPTAVIIQGSGPSFRDNGWYLSVVKHLQDNGIAVIIPDKRGCEKSEGEWIGASFNELATDAISAIEYIKTQDRFEHAHIGLVGMSQGGWIAPVAATKSKDVSFIASLSGATVSTDEQLLHEEVYNISEYTYPFIAKMIAPTTTNRIKKMPHFSAFAGFDPIPYLKKVDVPVLFAFGEGDKNVPVTASIERLEKNGLNDFEVITYPKGGHAIMDVKSNTVSKRCLNDLATFINGLVF</sequence>
<dbReference type="OrthoDB" id="9809549at2"/>
<dbReference type="PANTHER" id="PTHR43265">
    <property type="entry name" value="ESTERASE ESTD"/>
    <property type="match status" value="1"/>
</dbReference>
<dbReference type="GO" id="GO:0052689">
    <property type="term" value="F:carboxylic ester hydrolase activity"/>
    <property type="evidence" value="ECO:0007669"/>
    <property type="project" value="TreeGrafter"/>
</dbReference>
<keyword evidence="1 3" id="KW-0378">Hydrolase</keyword>
<dbReference type="RefSeq" id="WP_120711351.1">
    <property type="nucleotide sequence ID" value="NZ_RBCJ01000002.1"/>
</dbReference>
<dbReference type="InterPro" id="IPR014940">
    <property type="entry name" value="BAAT_C"/>
</dbReference>
<gene>
    <name evidence="3" type="ORF">D7Z94_09640</name>
</gene>
<dbReference type="EMBL" id="RBCJ01000002">
    <property type="protein sequence ID" value="RKN81194.1"/>
    <property type="molecule type" value="Genomic_DNA"/>
</dbReference>
<protein>
    <submittedName>
        <fullName evidence="3">Alpha/beta fold hydrolase</fullName>
    </submittedName>
</protein>
<evidence type="ECO:0000256" key="1">
    <source>
        <dbReference type="ARBA" id="ARBA00022801"/>
    </source>
</evidence>
<dbReference type="Pfam" id="PF08840">
    <property type="entry name" value="BAAT_C"/>
    <property type="match status" value="1"/>
</dbReference>
<keyword evidence="4" id="KW-1185">Reference proteome</keyword>
<proteinExistence type="predicted"/>
<dbReference type="PROSITE" id="PS00708">
    <property type="entry name" value="PRO_ENDOPEP_SER"/>
    <property type="match status" value="1"/>
</dbReference>
<evidence type="ECO:0000313" key="4">
    <source>
        <dbReference type="Proteomes" id="UP000276603"/>
    </source>
</evidence>
<feature type="domain" description="BAAT/Acyl-CoA thioester hydrolase C-terminal" evidence="2">
    <location>
        <begin position="132"/>
        <end position="279"/>
    </location>
</feature>
<dbReference type="InterPro" id="IPR053145">
    <property type="entry name" value="AB_hydrolase_Est10"/>
</dbReference>
<dbReference type="Gene3D" id="3.40.50.1820">
    <property type="entry name" value="alpha/beta hydrolase"/>
    <property type="match status" value="1"/>
</dbReference>
<dbReference type="PANTHER" id="PTHR43265:SF1">
    <property type="entry name" value="ESTERASE ESTD"/>
    <property type="match status" value="1"/>
</dbReference>
<accession>A0A3B0C9K3</accession>
<dbReference type="InterPro" id="IPR002471">
    <property type="entry name" value="Pept_S9_AS"/>
</dbReference>
<dbReference type="GO" id="GO:0006508">
    <property type="term" value="P:proteolysis"/>
    <property type="evidence" value="ECO:0007669"/>
    <property type="project" value="InterPro"/>
</dbReference>
<organism evidence="3 4">
    <name type="scientific">Ulvibacterium marinum</name>
    <dbReference type="NCBI Taxonomy" id="2419782"/>
    <lineage>
        <taxon>Bacteria</taxon>
        <taxon>Pseudomonadati</taxon>
        <taxon>Bacteroidota</taxon>
        <taxon>Flavobacteriia</taxon>
        <taxon>Flavobacteriales</taxon>
        <taxon>Flavobacteriaceae</taxon>
        <taxon>Ulvibacterium</taxon>
    </lineage>
</organism>
<dbReference type="SUPFAM" id="SSF53474">
    <property type="entry name" value="alpha/beta-Hydrolases"/>
    <property type="match status" value="1"/>
</dbReference>